<dbReference type="CDD" id="cd11648">
    <property type="entry name" value="RsmI"/>
    <property type="match status" value="1"/>
</dbReference>
<evidence type="ECO:0000313" key="9">
    <source>
        <dbReference type="Proteomes" id="UP000184442"/>
    </source>
</evidence>
<proteinExistence type="inferred from homology"/>
<comment type="similarity">
    <text evidence="6">Belongs to the methyltransferase superfamily. RsmI family.</text>
</comment>
<dbReference type="Proteomes" id="UP000184442">
    <property type="component" value="Unassembled WGS sequence"/>
</dbReference>
<dbReference type="HAMAP" id="MF_01877">
    <property type="entry name" value="16SrRNA_methyltr_I"/>
    <property type="match status" value="1"/>
</dbReference>
<keyword evidence="2 6" id="KW-0698">rRNA processing</keyword>
<keyword evidence="9" id="KW-1185">Reference proteome</keyword>
<dbReference type="AlphaFoldDB" id="A0A1M6BN13"/>
<comment type="subcellular location">
    <subcellularLocation>
        <location evidence="6">Cytoplasm</location>
    </subcellularLocation>
</comment>
<keyword evidence="4 6" id="KW-0808">Transferase</keyword>
<dbReference type="PROSITE" id="PS01296">
    <property type="entry name" value="RSMI"/>
    <property type="match status" value="1"/>
</dbReference>
<dbReference type="EC" id="2.1.1.198" evidence="6"/>
<dbReference type="PANTHER" id="PTHR46111:SF1">
    <property type="entry name" value="RIBOSOMAL RNA SMALL SUBUNIT METHYLTRANSFERASE I"/>
    <property type="match status" value="1"/>
</dbReference>
<dbReference type="FunFam" id="3.40.1010.10:FF:000002">
    <property type="entry name" value="Ribosomal RNA small subunit methyltransferase I"/>
    <property type="match status" value="1"/>
</dbReference>
<reference evidence="8 9" key="1">
    <citation type="submission" date="2016-11" db="EMBL/GenBank/DDBJ databases">
        <authorList>
            <person name="Jaros S."/>
            <person name="Januszkiewicz K."/>
            <person name="Wedrychowicz H."/>
        </authorList>
    </citation>
    <scope>NUCLEOTIDE SEQUENCE [LARGE SCALE GENOMIC DNA]</scope>
    <source>
        <strain evidence="8 9">DSM 19022</strain>
    </source>
</reference>
<dbReference type="GO" id="GO:0070677">
    <property type="term" value="F:rRNA (cytosine-2'-O-)-methyltransferase activity"/>
    <property type="evidence" value="ECO:0007669"/>
    <property type="project" value="UniProtKB-UniRule"/>
</dbReference>
<gene>
    <name evidence="6" type="primary">rsmI</name>
    <name evidence="8" type="ORF">SAMN02745176_00450</name>
</gene>
<evidence type="ECO:0000256" key="2">
    <source>
        <dbReference type="ARBA" id="ARBA00022552"/>
    </source>
</evidence>
<dbReference type="InterPro" id="IPR008189">
    <property type="entry name" value="rRNA_ssu_MeTfrase_I"/>
</dbReference>
<comment type="catalytic activity">
    <reaction evidence="6">
        <text>cytidine(1402) in 16S rRNA + S-adenosyl-L-methionine = 2'-O-methylcytidine(1402) in 16S rRNA + S-adenosyl-L-homocysteine + H(+)</text>
        <dbReference type="Rhea" id="RHEA:42924"/>
        <dbReference type="Rhea" id="RHEA-COMP:10285"/>
        <dbReference type="Rhea" id="RHEA-COMP:10286"/>
        <dbReference type="ChEBI" id="CHEBI:15378"/>
        <dbReference type="ChEBI" id="CHEBI:57856"/>
        <dbReference type="ChEBI" id="CHEBI:59789"/>
        <dbReference type="ChEBI" id="CHEBI:74495"/>
        <dbReference type="ChEBI" id="CHEBI:82748"/>
        <dbReference type="EC" id="2.1.1.198"/>
    </reaction>
</comment>
<dbReference type="EMBL" id="FQZS01000004">
    <property type="protein sequence ID" value="SHI50121.1"/>
    <property type="molecule type" value="Genomic_DNA"/>
</dbReference>
<comment type="function">
    <text evidence="6">Catalyzes the 2'-O-methylation of the ribose of cytidine 1402 (C1402) in 16S rRNA.</text>
</comment>
<dbReference type="Pfam" id="PF00590">
    <property type="entry name" value="TP_methylase"/>
    <property type="match status" value="1"/>
</dbReference>
<protein>
    <recommendedName>
        <fullName evidence="6">Ribosomal RNA small subunit methyltransferase I</fullName>
        <ecNumber evidence="6">2.1.1.198</ecNumber>
    </recommendedName>
    <alternativeName>
        <fullName evidence="6">16S rRNA 2'-O-ribose C1402 methyltransferase</fullName>
    </alternativeName>
    <alternativeName>
        <fullName evidence="6">rRNA (cytidine-2'-O-)-methyltransferase RsmI</fullName>
    </alternativeName>
</protein>
<organism evidence="8 9">
    <name type="scientific">Lutispora thermophila DSM 19022</name>
    <dbReference type="NCBI Taxonomy" id="1122184"/>
    <lineage>
        <taxon>Bacteria</taxon>
        <taxon>Bacillati</taxon>
        <taxon>Bacillota</taxon>
        <taxon>Clostridia</taxon>
        <taxon>Lutisporales</taxon>
        <taxon>Lutisporaceae</taxon>
        <taxon>Lutispora</taxon>
    </lineage>
</organism>
<dbReference type="SUPFAM" id="SSF53790">
    <property type="entry name" value="Tetrapyrrole methylase"/>
    <property type="match status" value="1"/>
</dbReference>
<keyword evidence="3 6" id="KW-0489">Methyltransferase</keyword>
<dbReference type="InterPro" id="IPR014776">
    <property type="entry name" value="4pyrrole_Mease_sub2"/>
</dbReference>
<dbReference type="InterPro" id="IPR018063">
    <property type="entry name" value="SAM_MeTrfase_RsmI_CS"/>
</dbReference>
<dbReference type="InterPro" id="IPR014777">
    <property type="entry name" value="4pyrrole_Mease_sub1"/>
</dbReference>
<evidence type="ECO:0000256" key="4">
    <source>
        <dbReference type="ARBA" id="ARBA00022679"/>
    </source>
</evidence>
<dbReference type="GO" id="GO:0005737">
    <property type="term" value="C:cytoplasm"/>
    <property type="evidence" value="ECO:0007669"/>
    <property type="project" value="UniProtKB-SubCell"/>
</dbReference>
<feature type="domain" description="Tetrapyrrole methylase" evidence="7">
    <location>
        <begin position="6"/>
        <end position="202"/>
    </location>
</feature>
<dbReference type="InterPro" id="IPR000878">
    <property type="entry name" value="4pyrrol_Mease"/>
</dbReference>
<evidence type="ECO:0000256" key="6">
    <source>
        <dbReference type="HAMAP-Rule" id="MF_01877"/>
    </source>
</evidence>
<keyword evidence="5 6" id="KW-0949">S-adenosyl-L-methionine</keyword>
<keyword evidence="1 6" id="KW-0963">Cytoplasm</keyword>
<dbReference type="Gene3D" id="3.40.1010.10">
    <property type="entry name" value="Cobalt-precorrin-4 Transmethylase, Domain 1"/>
    <property type="match status" value="1"/>
</dbReference>
<evidence type="ECO:0000256" key="3">
    <source>
        <dbReference type="ARBA" id="ARBA00022603"/>
    </source>
</evidence>
<accession>A0A1M6BN13</accession>
<dbReference type="PANTHER" id="PTHR46111">
    <property type="entry name" value="RIBOSOMAL RNA SMALL SUBUNIT METHYLTRANSFERASE I"/>
    <property type="match status" value="1"/>
</dbReference>
<evidence type="ECO:0000313" key="8">
    <source>
        <dbReference type="EMBL" id="SHI50121.1"/>
    </source>
</evidence>
<name>A0A1M6BN13_9FIRM</name>
<sequence length="281" mass="31722">MMTSCLYLVATPIGNLEDITLRAIRILKEVDIIAAEDTRQTAKLLNHYDIKKPMISYHEHNKKAKGEEIIRLIMEGKSIALVSDAGMPCVSDPGEDLVRLCIERGIQVVPIPGPSASLTALAISGLSTSRFAFEGFLPVKGKERKERLNRLSKEERTIILYEAPHRLLTTLKDLKDHMGNPYISISREMTKKFEETLRTDLEGAIKEFSDRSIKGEFVLIIEGKGLGNMREEEEVFWKDMSIKDHIIMHMEKGLSKKEAISLVAKERGISKKEVYNIGIDI</sequence>
<evidence type="ECO:0000256" key="1">
    <source>
        <dbReference type="ARBA" id="ARBA00022490"/>
    </source>
</evidence>
<dbReference type="PIRSF" id="PIRSF005917">
    <property type="entry name" value="MTase_YraL"/>
    <property type="match status" value="1"/>
</dbReference>
<evidence type="ECO:0000259" key="7">
    <source>
        <dbReference type="Pfam" id="PF00590"/>
    </source>
</evidence>
<dbReference type="InterPro" id="IPR035996">
    <property type="entry name" value="4pyrrol_Methylase_sf"/>
</dbReference>
<dbReference type="FunFam" id="3.30.950.10:FF:000002">
    <property type="entry name" value="Ribosomal RNA small subunit methyltransferase I"/>
    <property type="match status" value="1"/>
</dbReference>
<evidence type="ECO:0000256" key="5">
    <source>
        <dbReference type="ARBA" id="ARBA00022691"/>
    </source>
</evidence>
<dbReference type="STRING" id="1122184.SAMN02745176_00450"/>
<dbReference type="NCBIfam" id="TIGR00096">
    <property type="entry name" value="16S rRNA (cytidine(1402)-2'-O)-methyltransferase"/>
    <property type="match status" value="1"/>
</dbReference>
<dbReference type="Gene3D" id="3.30.950.10">
    <property type="entry name" value="Methyltransferase, Cobalt-precorrin-4 Transmethylase, Domain 2"/>
    <property type="match status" value="1"/>
</dbReference>